<evidence type="ECO:0000256" key="2">
    <source>
        <dbReference type="ARBA" id="ARBA00021099"/>
    </source>
</evidence>
<evidence type="ECO:0000313" key="9">
    <source>
        <dbReference type="Proteomes" id="UP001165080"/>
    </source>
</evidence>
<reference evidence="8 9" key="1">
    <citation type="journal article" date="2023" name="Commun. Biol.">
        <title>Reorganization of the ancestral sex-determining regions during the evolution of trioecy in Pleodorina starrii.</title>
        <authorList>
            <person name="Takahashi K."/>
            <person name="Suzuki S."/>
            <person name="Kawai-Toyooka H."/>
            <person name="Yamamoto K."/>
            <person name="Hamaji T."/>
            <person name="Ootsuki R."/>
            <person name="Yamaguchi H."/>
            <person name="Kawachi M."/>
            <person name="Higashiyama T."/>
            <person name="Nozaki H."/>
        </authorList>
    </citation>
    <scope>NUCLEOTIDE SEQUENCE [LARGE SCALE GENOMIC DNA]</scope>
    <source>
        <strain evidence="8 9">NIES-4479</strain>
    </source>
</reference>
<dbReference type="GO" id="GO:0000045">
    <property type="term" value="P:autophagosome assembly"/>
    <property type="evidence" value="ECO:0007669"/>
    <property type="project" value="TreeGrafter"/>
</dbReference>
<feature type="region of interest" description="Disordered" evidence="7">
    <location>
        <begin position="144"/>
        <end position="173"/>
    </location>
</feature>
<dbReference type="Gene3D" id="3.30.1460.50">
    <property type="match status" value="1"/>
</dbReference>
<feature type="compositionally biased region" description="Basic and acidic residues" evidence="7">
    <location>
        <begin position="207"/>
        <end position="218"/>
    </location>
</feature>
<dbReference type="OrthoDB" id="4089664at2759"/>
<dbReference type="GO" id="GO:0000422">
    <property type="term" value="P:autophagy of mitochondrion"/>
    <property type="evidence" value="ECO:0007669"/>
    <property type="project" value="TreeGrafter"/>
</dbReference>
<evidence type="ECO:0000256" key="6">
    <source>
        <dbReference type="ARBA" id="ARBA00029833"/>
    </source>
</evidence>
<feature type="region of interest" description="Disordered" evidence="7">
    <location>
        <begin position="195"/>
        <end position="252"/>
    </location>
</feature>
<dbReference type="GO" id="GO:0005829">
    <property type="term" value="C:cytosol"/>
    <property type="evidence" value="ECO:0007669"/>
    <property type="project" value="TreeGrafter"/>
</dbReference>
<dbReference type="GO" id="GO:0032446">
    <property type="term" value="P:protein modification by small protein conjugation"/>
    <property type="evidence" value="ECO:0007669"/>
    <property type="project" value="TreeGrafter"/>
</dbReference>
<dbReference type="EMBL" id="BRXU01000013">
    <property type="protein sequence ID" value="GLC55488.1"/>
    <property type="molecule type" value="Genomic_DNA"/>
</dbReference>
<dbReference type="Pfam" id="PF03987">
    <property type="entry name" value="Autophagy_act_C"/>
    <property type="match status" value="1"/>
</dbReference>
<evidence type="ECO:0000256" key="1">
    <source>
        <dbReference type="ARBA" id="ARBA00005696"/>
    </source>
</evidence>
<protein>
    <recommendedName>
        <fullName evidence="2">Ubiquitin-like-conjugating enzyme ATG10</fullName>
    </recommendedName>
    <alternativeName>
        <fullName evidence="6">Autophagy-related protein 10</fullName>
    </alternativeName>
</protein>
<evidence type="ECO:0000256" key="4">
    <source>
        <dbReference type="ARBA" id="ARBA00022786"/>
    </source>
</evidence>
<comment type="similarity">
    <text evidence="1">Belongs to the ATG10 family.</text>
</comment>
<accession>A0A9W6BNY4</accession>
<dbReference type="InterPro" id="IPR007135">
    <property type="entry name" value="Atg3/Atg10"/>
</dbReference>
<name>A0A9W6BNY4_9CHLO</name>
<evidence type="ECO:0000256" key="7">
    <source>
        <dbReference type="SAM" id="MobiDB-lite"/>
    </source>
</evidence>
<proteinExistence type="inferred from homology"/>
<keyword evidence="4" id="KW-0833">Ubl conjugation pathway</keyword>
<keyword evidence="5" id="KW-0072">Autophagy</keyword>
<evidence type="ECO:0000256" key="5">
    <source>
        <dbReference type="ARBA" id="ARBA00023006"/>
    </source>
</evidence>
<evidence type="ECO:0000256" key="3">
    <source>
        <dbReference type="ARBA" id="ARBA00022679"/>
    </source>
</evidence>
<comment type="caution">
    <text evidence="8">The sequence shown here is derived from an EMBL/GenBank/DDBJ whole genome shotgun (WGS) entry which is preliminary data.</text>
</comment>
<dbReference type="AlphaFoldDB" id="A0A9W6BNY4"/>
<dbReference type="PANTHER" id="PTHR14957:SF1">
    <property type="entry name" value="UBIQUITIN-LIKE-CONJUGATING ENZYME ATG10"/>
    <property type="match status" value="1"/>
</dbReference>
<dbReference type="Proteomes" id="UP001165080">
    <property type="component" value="Unassembled WGS sequence"/>
</dbReference>
<keyword evidence="9" id="KW-1185">Reference proteome</keyword>
<sequence>MLAAASWWPALRLFQASDNLHAWQLRETQLGPYLALEGVPKLPPQAGTDTDPGPPTLLDYHVCYSHSYQVPILLLRAMSIDGEALGLSALQELFPSWPRASEQLLGFVMQQEHPLLPGPCWLTLHPCNTATILALTLGLCEDTTQPTGGDPGPTGASRVAGDAGADAAERSPPAPVAAALGTALKSAAAEAGAVGKEASQASAGGLRDTDSREADESPVRSAAGGAVTADMSTSRGDAFDRGAEPGAALEEVPDVDQLLAEDLDGRGSVAGLLGTTGPGPAASRFEGAEGRGRAEGYVQAMVGPAGVSWRGGEVPLCPADAESLRRYMNVWFSLVAPVVGLEAPKAR</sequence>
<dbReference type="PANTHER" id="PTHR14957">
    <property type="entry name" value="UBIQUITIN-LIKE-CONJUGATING ENZYME ATG10"/>
    <property type="match status" value="1"/>
</dbReference>
<evidence type="ECO:0000313" key="8">
    <source>
        <dbReference type="EMBL" id="GLC55488.1"/>
    </source>
</evidence>
<keyword evidence="3" id="KW-0808">Transferase</keyword>
<gene>
    <name evidence="8" type="primary">PLEST007164</name>
    <name evidence="8" type="ORF">PLESTB_000992700</name>
</gene>
<dbReference type="GO" id="GO:0061651">
    <property type="term" value="F:Atg12 conjugating enzyme activity"/>
    <property type="evidence" value="ECO:0007669"/>
    <property type="project" value="TreeGrafter"/>
</dbReference>
<organism evidence="8 9">
    <name type="scientific">Pleodorina starrii</name>
    <dbReference type="NCBI Taxonomy" id="330485"/>
    <lineage>
        <taxon>Eukaryota</taxon>
        <taxon>Viridiplantae</taxon>
        <taxon>Chlorophyta</taxon>
        <taxon>core chlorophytes</taxon>
        <taxon>Chlorophyceae</taxon>
        <taxon>CS clade</taxon>
        <taxon>Chlamydomonadales</taxon>
        <taxon>Volvocaceae</taxon>
        <taxon>Pleodorina</taxon>
    </lineage>
</organism>